<dbReference type="GO" id="GO:0008270">
    <property type="term" value="F:zinc ion binding"/>
    <property type="evidence" value="ECO:0007669"/>
    <property type="project" value="UniProtKB-KW"/>
</dbReference>
<dbReference type="GO" id="GO:0071897">
    <property type="term" value="P:DNA biosynthetic process"/>
    <property type="evidence" value="ECO:0007669"/>
    <property type="project" value="UniProtKB-ARBA"/>
</dbReference>
<dbReference type="InterPro" id="IPR057670">
    <property type="entry name" value="SH3_retrovirus"/>
</dbReference>
<dbReference type="PANTHER" id="PTHR11439">
    <property type="entry name" value="GAG-POL-RELATED RETROTRANSPOSON"/>
    <property type="match status" value="1"/>
</dbReference>
<keyword evidence="1" id="KW-0863">Zinc-finger</keyword>
<dbReference type="InterPro" id="IPR036875">
    <property type="entry name" value="Znf_CCHC_sf"/>
</dbReference>
<dbReference type="SUPFAM" id="SSF57756">
    <property type="entry name" value="Retrovirus zinc finger-like domains"/>
    <property type="match status" value="1"/>
</dbReference>
<accession>A0A8J6H7V9</accession>
<organism evidence="4 5">
    <name type="scientific">Tenebrio molitor</name>
    <name type="common">Yellow mealworm beetle</name>
    <dbReference type="NCBI Taxonomy" id="7067"/>
    <lineage>
        <taxon>Eukaryota</taxon>
        <taxon>Metazoa</taxon>
        <taxon>Ecdysozoa</taxon>
        <taxon>Arthropoda</taxon>
        <taxon>Hexapoda</taxon>
        <taxon>Insecta</taxon>
        <taxon>Pterygota</taxon>
        <taxon>Neoptera</taxon>
        <taxon>Endopterygota</taxon>
        <taxon>Coleoptera</taxon>
        <taxon>Polyphaga</taxon>
        <taxon>Cucujiformia</taxon>
        <taxon>Tenebrionidae</taxon>
        <taxon>Tenebrio</taxon>
    </lineage>
</organism>
<evidence type="ECO:0000256" key="1">
    <source>
        <dbReference type="PROSITE-ProRule" id="PRU00047"/>
    </source>
</evidence>
<sequence>MSFTNSTRFEMLNKSNYDTWKILLIKNDTWSYVSGVKLKPQITGEGEARAVTEEEQNKWIAADRKAKSDLILAMNASELRQIRNCETSREIWMKLESIYESKGPARKATLLKQLIQHKMREDDDVREHVAKFMDTVDKLQGMSIMLLYSLPSSFDNFRCAIESRDSLPHVENLKVKIVEEIDARNQKLDGSSTGGVMFSKHFSRDSNTSKDNYRKQDEKSSKPKITYKCNYCGKRGHKAADCFKKKREENQKARLVHEAYFSGKTNDKWCLDSGCTSHICNDKELFINSEKAQCQLKLANDYSRWTQTYLIRKKSEVASKFRKYKNFVETQLERKIKAVQSDNGKEYCNKEMDKFFRDSERKNRTLVEAARCMLLESGLPASFWGEAIMTANHVRNRCISKSIDGDIPYKRWTGKSPDVSHLQIFGCKAYVLDKSTNRGKFDSKTVEGIFVGYSDYPKGYRVWIPSEQKIRISRDVKFFEEFESNEYEDIISSETLNGRFKLSDVLGNTDPSGRVDIDICGGENSLEETNAPTVNMQEIPLMQDFEEDEITGEIFTPDEEIEKMDDAIKTKRGPGRPRKILTGKVGRPKKQYHTIYNQNLPVVVDRSNIEPTSNEDSRYEEIDFVMAASEIPFSEAIHGADKDEWKDAILSEIKSLVINDTWNVVDKPDHAKVVGCRTVLRNKYAADGTLDRRKARVVAKGFTQRPGIDFHDTFAPVARLSSLRLLVALAARYDLKISQLDVTSAYLNGKIDTEVFMEKPALLQEMLQRIINEEEDDHKLLKKARVMLRDLQGENKICRLRKALYGLRQAGRQWNYEIDKTMKRAGLVPTNADPCVYVDKNTRTFVLIYVDDILIISGNQERERQIKDVLCKAFRIKDFGLAKYCLGIQIEQDENEICLSQAGYIREILKRYRMEDCKPVLTPLAVGSKLSELHSEDENEDTKFPFRELIGALMYVAVGTRPDVSHAVSVLSQFSNCYRKKHCTAAKRVLRYLKGTIDKKLIYRKNQDNLTCYVDADWANCEIDRRSYTGSTFILSGAAFSWESRKQRTVALSSTEAEYMALSDASKEAVFLIGYLKELGFKSLANVVVFNDNQGAGKLTENSVYHARSKHIDVRYHFIRDAVKKHPIKILYLPTEKMIADVLTKALPKENHDRCILGLGLQSDNTSAVT</sequence>
<keyword evidence="1" id="KW-0479">Metal-binding</keyword>
<dbReference type="InterPro" id="IPR036397">
    <property type="entry name" value="RNaseH_sf"/>
</dbReference>
<name>A0A8J6H7V9_TENMO</name>
<dbReference type="Proteomes" id="UP000719412">
    <property type="component" value="Unassembled WGS sequence"/>
</dbReference>
<evidence type="ECO:0000313" key="5">
    <source>
        <dbReference type="Proteomes" id="UP000719412"/>
    </source>
</evidence>
<protein>
    <recommendedName>
        <fullName evidence="3">CCHC-type domain-containing protein</fullName>
    </recommendedName>
</protein>
<dbReference type="CDD" id="cd09272">
    <property type="entry name" value="RNase_HI_RT_Ty1"/>
    <property type="match status" value="1"/>
</dbReference>
<keyword evidence="5" id="KW-1185">Reference proteome</keyword>
<reference evidence="4" key="1">
    <citation type="journal article" date="2020" name="J Insects Food Feed">
        <title>The yellow mealworm (Tenebrio molitor) genome: a resource for the emerging insects as food and feed industry.</title>
        <authorList>
            <person name="Eriksson T."/>
            <person name="Andere A."/>
            <person name="Kelstrup H."/>
            <person name="Emery V."/>
            <person name="Picard C."/>
        </authorList>
    </citation>
    <scope>NUCLEOTIDE SEQUENCE</scope>
    <source>
        <strain evidence="4">Stoneville</strain>
        <tissue evidence="4">Whole head</tissue>
    </source>
</reference>
<dbReference type="GO" id="GO:0003676">
    <property type="term" value="F:nucleic acid binding"/>
    <property type="evidence" value="ECO:0007669"/>
    <property type="project" value="InterPro"/>
</dbReference>
<dbReference type="AlphaFoldDB" id="A0A8J6H7V9"/>
<dbReference type="Pfam" id="PF07727">
    <property type="entry name" value="RVT_2"/>
    <property type="match status" value="2"/>
</dbReference>
<dbReference type="InterPro" id="IPR012337">
    <property type="entry name" value="RNaseH-like_sf"/>
</dbReference>
<dbReference type="SUPFAM" id="SSF53098">
    <property type="entry name" value="Ribonuclease H-like"/>
    <property type="match status" value="1"/>
</dbReference>
<evidence type="ECO:0000256" key="2">
    <source>
        <dbReference type="SAM" id="MobiDB-lite"/>
    </source>
</evidence>
<dbReference type="EMBL" id="JABDTM020028117">
    <property type="protein sequence ID" value="KAH0809471.1"/>
    <property type="molecule type" value="Genomic_DNA"/>
</dbReference>
<dbReference type="InterPro" id="IPR001878">
    <property type="entry name" value="Znf_CCHC"/>
</dbReference>
<dbReference type="SUPFAM" id="SSF56672">
    <property type="entry name" value="DNA/RNA polymerases"/>
    <property type="match status" value="1"/>
</dbReference>
<comment type="caution">
    <text evidence="4">The sequence shown here is derived from an EMBL/GenBank/DDBJ whole genome shotgun (WGS) entry which is preliminary data.</text>
</comment>
<dbReference type="InterPro" id="IPR013103">
    <property type="entry name" value="RVT_2"/>
</dbReference>
<dbReference type="InterPro" id="IPR043502">
    <property type="entry name" value="DNA/RNA_pol_sf"/>
</dbReference>
<dbReference type="Pfam" id="PF25597">
    <property type="entry name" value="SH3_retrovirus"/>
    <property type="match status" value="1"/>
</dbReference>
<evidence type="ECO:0000259" key="3">
    <source>
        <dbReference type="PROSITE" id="PS50158"/>
    </source>
</evidence>
<dbReference type="Gene3D" id="3.30.420.10">
    <property type="entry name" value="Ribonuclease H-like superfamily/Ribonuclease H"/>
    <property type="match status" value="1"/>
</dbReference>
<dbReference type="GO" id="GO:0042575">
    <property type="term" value="C:DNA polymerase complex"/>
    <property type="evidence" value="ECO:0007669"/>
    <property type="project" value="UniProtKB-ARBA"/>
</dbReference>
<feature type="compositionally biased region" description="Basic and acidic residues" evidence="2">
    <location>
        <begin position="202"/>
        <end position="221"/>
    </location>
</feature>
<feature type="region of interest" description="Disordered" evidence="2">
    <location>
        <begin position="198"/>
        <end position="221"/>
    </location>
</feature>
<reference evidence="4" key="2">
    <citation type="submission" date="2021-08" db="EMBL/GenBank/DDBJ databases">
        <authorList>
            <person name="Eriksson T."/>
        </authorList>
    </citation>
    <scope>NUCLEOTIDE SEQUENCE</scope>
    <source>
        <strain evidence="4">Stoneville</strain>
        <tissue evidence="4">Whole head</tissue>
    </source>
</reference>
<evidence type="ECO:0000313" key="4">
    <source>
        <dbReference type="EMBL" id="KAH0809471.1"/>
    </source>
</evidence>
<feature type="domain" description="CCHC-type" evidence="3">
    <location>
        <begin position="228"/>
        <end position="242"/>
    </location>
</feature>
<dbReference type="PANTHER" id="PTHR11439:SF483">
    <property type="entry name" value="PEPTIDE SYNTHASE GLIP-LIKE, PUTATIVE (AFU_ORTHOLOGUE AFUA_3G12920)-RELATED"/>
    <property type="match status" value="1"/>
</dbReference>
<gene>
    <name evidence="4" type="ORF">GEV33_013320</name>
</gene>
<keyword evidence="1" id="KW-0862">Zinc</keyword>
<dbReference type="PROSITE" id="PS50158">
    <property type="entry name" value="ZF_CCHC"/>
    <property type="match status" value="1"/>
</dbReference>
<proteinExistence type="predicted"/>
<dbReference type="Pfam" id="PF14223">
    <property type="entry name" value="Retrotran_gag_2"/>
    <property type="match status" value="1"/>
</dbReference>